<accession>M0AEY1</accession>
<dbReference type="PATRIC" id="fig|1227492.4.peg.2742"/>
<keyword evidence="2" id="KW-0812">Transmembrane</keyword>
<dbReference type="STRING" id="1227492.C482_13815"/>
<evidence type="ECO:0000256" key="2">
    <source>
        <dbReference type="SAM" id="Phobius"/>
    </source>
</evidence>
<evidence type="ECO:0000256" key="1">
    <source>
        <dbReference type="SAM" id="MobiDB-lite"/>
    </source>
</evidence>
<dbReference type="RefSeq" id="WP_006168195.1">
    <property type="nucleotide sequence ID" value="NZ_AOIN01000069.1"/>
</dbReference>
<dbReference type="Pfam" id="PF00188">
    <property type="entry name" value="CAP"/>
    <property type="match status" value="1"/>
</dbReference>
<protein>
    <submittedName>
        <fullName evidence="4">SCP-like extracellular protein</fullName>
    </submittedName>
</protein>
<keyword evidence="2" id="KW-1133">Transmembrane helix</keyword>
<dbReference type="OrthoDB" id="60683at2157"/>
<dbReference type="EMBL" id="AOIN01000069">
    <property type="protein sequence ID" value="ELY97315.1"/>
    <property type="molecule type" value="Genomic_DNA"/>
</dbReference>
<feature type="transmembrane region" description="Helical" evidence="2">
    <location>
        <begin position="63"/>
        <end position="85"/>
    </location>
</feature>
<dbReference type="InterPro" id="IPR035940">
    <property type="entry name" value="CAP_sf"/>
</dbReference>
<proteinExistence type="predicted"/>
<organism evidence="4 5">
    <name type="scientific">Natrialba chahannaoensis JCM 10990</name>
    <dbReference type="NCBI Taxonomy" id="1227492"/>
    <lineage>
        <taxon>Archaea</taxon>
        <taxon>Methanobacteriati</taxon>
        <taxon>Methanobacteriota</taxon>
        <taxon>Stenosarchaea group</taxon>
        <taxon>Halobacteria</taxon>
        <taxon>Halobacteriales</taxon>
        <taxon>Natrialbaceae</taxon>
        <taxon>Natrialba</taxon>
    </lineage>
</organism>
<evidence type="ECO:0000313" key="5">
    <source>
        <dbReference type="Proteomes" id="UP000011693"/>
    </source>
</evidence>
<keyword evidence="5" id="KW-1185">Reference proteome</keyword>
<sequence>MERRDEQPNEWESPSDSSAAETRTTTSSTGPPHSDTPSATPPNAPTHSDESNGGSILGTLARLFVTALLITALLTGGVVLAPIVIDDLDSIDSIDSIGDLPLNDRPAPSTEPPPAGERNPAVTDPGDPGQSSYDTDVETITSGDVEDFVHAEVNERRADHGIGPLEWDGTVASVSRAHSVDMNEREYFAHTNPDGEGPYDRFTEVDNYCRAYGENIAMTWVDRRVESSGNGGVVEYQTAEGLATGLVNQWMNSTEHREAILEEHSDFGWNRGGVGVYIAEDGAVYASHNFCLEW</sequence>
<gene>
    <name evidence="4" type="ORF">C482_13815</name>
</gene>
<reference evidence="4 5" key="1">
    <citation type="journal article" date="2014" name="PLoS Genet.">
        <title>Phylogenetically driven sequencing of extremely halophilic archaea reveals strategies for static and dynamic osmo-response.</title>
        <authorList>
            <person name="Becker E.A."/>
            <person name="Seitzer P.M."/>
            <person name="Tritt A."/>
            <person name="Larsen D."/>
            <person name="Krusor M."/>
            <person name="Yao A.I."/>
            <person name="Wu D."/>
            <person name="Madern D."/>
            <person name="Eisen J.A."/>
            <person name="Darling A.E."/>
            <person name="Facciotti M.T."/>
        </authorList>
    </citation>
    <scope>NUCLEOTIDE SEQUENCE [LARGE SCALE GENOMIC DNA]</scope>
    <source>
        <strain evidence="4 5">JCM 10990</strain>
    </source>
</reference>
<name>M0AEY1_9EURY</name>
<dbReference type="CDD" id="cd05379">
    <property type="entry name" value="CAP_bacterial"/>
    <property type="match status" value="1"/>
</dbReference>
<feature type="domain" description="SCP" evidence="3">
    <location>
        <begin position="152"/>
        <end position="266"/>
    </location>
</feature>
<feature type="region of interest" description="Disordered" evidence="1">
    <location>
        <begin position="1"/>
        <end position="52"/>
    </location>
</feature>
<evidence type="ECO:0000259" key="3">
    <source>
        <dbReference type="Pfam" id="PF00188"/>
    </source>
</evidence>
<feature type="region of interest" description="Disordered" evidence="1">
    <location>
        <begin position="99"/>
        <end position="136"/>
    </location>
</feature>
<dbReference type="Gene3D" id="3.40.33.10">
    <property type="entry name" value="CAP"/>
    <property type="match status" value="1"/>
</dbReference>
<dbReference type="PANTHER" id="PTHR31157">
    <property type="entry name" value="SCP DOMAIN-CONTAINING PROTEIN"/>
    <property type="match status" value="1"/>
</dbReference>
<dbReference type="Proteomes" id="UP000011693">
    <property type="component" value="Unassembled WGS sequence"/>
</dbReference>
<evidence type="ECO:0000313" key="4">
    <source>
        <dbReference type="EMBL" id="ELY97315.1"/>
    </source>
</evidence>
<dbReference type="SUPFAM" id="SSF55797">
    <property type="entry name" value="PR-1-like"/>
    <property type="match status" value="1"/>
</dbReference>
<comment type="caution">
    <text evidence="4">The sequence shown here is derived from an EMBL/GenBank/DDBJ whole genome shotgun (WGS) entry which is preliminary data.</text>
</comment>
<dbReference type="PANTHER" id="PTHR31157:SF1">
    <property type="entry name" value="SCP DOMAIN-CONTAINING PROTEIN"/>
    <property type="match status" value="1"/>
</dbReference>
<keyword evidence="2" id="KW-0472">Membrane</keyword>
<dbReference type="InterPro" id="IPR014044">
    <property type="entry name" value="CAP_dom"/>
</dbReference>
<dbReference type="AlphaFoldDB" id="M0AEY1"/>
<feature type="compositionally biased region" description="Low complexity" evidence="1">
    <location>
        <begin position="15"/>
        <end position="38"/>
    </location>
</feature>